<proteinExistence type="predicted"/>
<comment type="caution">
    <text evidence="1">The sequence shown here is derived from an EMBL/GenBank/DDBJ whole genome shotgun (WGS) entry which is preliminary data.</text>
</comment>
<dbReference type="Proteomes" id="UP000070252">
    <property type="component" value="Unassembled WGS sequence"/>
</dbReference>
<evidence type="ECO:0000313" key="2">
    <source>
        <dbReference type="Proteomes" id="UP000070252"/>
    </source>
</evidence>
<protein>
    <submittedName>
        <fullName evidence="1">Uncharacterized protein</fullName>
    </submittedName>
</protein>
<organism evidence="1 2">
    <name type="scientific">Paenibacillus jilunlii</name>
    <dbReference type="NCBI Taxonomy" id="682956"/>
    <lineage>
        <taxon>Bacteria</taxon>
        <taxon>Bacillati</taxon>
        <taxon>Bacillota</taxon>
        <taxon>Bacilli</taxon>
        <taxon>Bacillales</taxon>
        <taxon>Paenibacillaceae</taxon>
        <taxon>Paenibacillus</taxon>
    </lineage>
</organism>
<accession>A0ABR5SNH5</accession>
<name>A0ABR5SNH5_9BACL</name>
<sequence length="103" mass="11985">MEYKGIMVRSQRRGGQLWNDRNIMGEEHIQCKERHYESGCGSEVHFCGRNEIGWGRSSKRGRNAKPATAGWLRWKLYICKTPVGFQEHVRAACIEIVLTFKEE</sequence>
<gene>
    <name evidence="1" type="ORF">AML91_23710</name>
</gene>
<dbReference type="EMBL" id="LIPY01000122">
    <property type="protein sequence ID" value="KWX71250.1"/>
    <property type="molecule type" value="Genomic_DNA"/>
</dbReference>
<keyword evidence="2" id="KW-1185">Reference proteome</keyword>
<evidence type="ECO:0000313" key="1">
    <source>
        <dbReference type="EMBL" id="KWX71250.1"/>
    </source>
</evidence>
<reference evidence="1 2" key="1">
    <citation type="submission" date="2015-08" db="EMBL/GenBank/DDBJ databases">
        <title>Genome of Paenibacillus jilunlii.</title>
        <authorList>
            <person name="Sant'Anna F.H."/>
            <person name="Ambrosini A."/>
            <person name="Souza R."/>
            <person name="Bach E."/>
            <person name="Fernandes G."/>
            <person name="Balsanelli E."/>
            <person name="Baura V.A."/>
            <person name="Pedrosa F.O."/>
            <person name="Souza E.M."/>
            <person name="Passaglia L."/>
        </authorList>
    </citation>
    <scope>NUCLEOTIDE SEQUENCE [LARGE SCALE GENOMIC DNA]</scope>
    <source>
        <strain evidence="1 2">DSM 23019</strain>
    </source>
</reference>